<dbReference type="AlphaFoldDB" id="A0AAW1U4E4"/>
<evidence type="ECO:0000256" key="1">
    <source>
        <dbReference type="ARBA" id="ARBA00004477"/>
    </source>
</evidence>
<comment type="caution">
    <text evidence="8">Lacks conserved residue(s) required for the propagation of feature annotation.</text>
</comment>
<name>A0AAW1U4E4_9CUCU</name>
<dbReference type="GO" id="GO:0000026">
    <property type="term" value="F:alpha-1,2-mannosyltransferase activity"/>
    <property type="evidence" value="ECO:0007669"/>
    <property type="project" value="TreeGrafter"/>
</dbReference>
<dbReference type="EMBL" id="JARQZJ010000032">
    <property type="protein sequence ID" value="KAK9874771.1"/>
    <property type="molecule type" value="Genomic_DNA"/>
</dbReference>
<evidence type="ECO:0000256" key="6">
    <source>
        <dbReference type="ARBA" id="ARBA00022989"/>
    </source>
</evidence>
<evidence type="ECO:0000313" key="9">
    <source>
        <dbReference type="EMBL" id="KAK9874771.1"/>
    </source>
</evidence>
<evidence type="ECO:0000256" key="8">
    <source>
        <dbReference type="RuleBase" id="RU363075"/>
    </source>
</evidence>
<dbReference type="GO" id="GO:0006506">
    <property type="term" value="P:GPI anchor biosynthetic process"/>
    <property type="evidence" value="ECO:0007669"/>
    <property type="project" value="TreeGrafter"/>
</dbReference>
<keyword evidence="3" id="KW-0808">Transferase</keyword>
<dbReference type="EC" id="2.4.1.-" evidence="8"/>
<gene>
    <name evidence="9" type="ORF">WA026_005578</name>
</gene>
<comment type="caution">
    <text evidence="9">The sequence shown here is derived from an EMBL/GenBank/DDBJ whole genome shotgun (WGS) entry which is preliminary data.</text>
</comment>
<keyword evidence="4 8" id="KW-0812">Transmembrane</keyword>
<accession>A0AAW1U4E4</accession>
<organism evidence="9 10">
    <name type="scientific">Henosepilachna vigintioctopunctata</name>
    <dbReference type="NCBI Taxonomy" id="420089"/>
    <lineage>
        <taxon>Eukaryota</taxon>
        <taxon>Metazoa</taxon>
        <taxon>Ecdysozoa</taxon>
        <taxon>Arthropoda</taxon>
        <taxon>Hexapoda</taxon>
        <taxon>Insecta</taxon>
        <taxon>Pterygota</taxon>
        <taxon>Neoptera</taxon>
        <taxon>Endopterygota</taxon>
        <taxon>Coleoptera</taxon>
        <taxon>Polyphaga</taxon>
        <taxon>Cucujiformia</taxon>
        <taxon>Coccinelloidea</taxon>
        <taxon>Coccinellidae</taxon>
        <taxon>Epilachninae</taxon>
        <taxon>Epilachnini</taxon>
        <taxon>Henosepilachna</taxon>
    </lineage>
</organism>
<dbReference type="PANTHER" id="PTHR22760">
    <property type="entry name" value="GLYCOSYLTRANSFERASE"/>
    <property type="match status" value="1"/>
</dbReference>
<dbReference type="GO" id="GO:0005789">
    <property type="term" value="C:endoplasmic reticulum membrane"/>
    <property type="evidence" value="ECO:0007669"/>
    <property type="project" value="UniProtKB-SubCell"/>
</dbReference>
<reference evidence="9 10" key="1">
    <citation type="submission" date="2023-03" db="EMBL/GenBank/DDBJ databases">
        <title>Genome insight into feeding habits of ladybird beetles.</title>
        <authorList>
            <person name="Li H.-S."/>
            <person name="Huang Y.-H."/>
            <person name="Pang H."/>
        </authorList>
    </citation>
    <scope>NUCLEOTIDE SEQUENCE [LARGE SCALE GENOMIC DNA]</scope>
    <source>
        <strain evidence="9">SYSU_2023b</strain>
        <tissue evidence="9">Whole body</tissue>
    </source>
</reference>
<evidence type="ECO:0000256" key="5">
    <source>
        <dbReference type="ARBA" id="ARBA00022824"/>
    </source>
</evidence>
<keyword evidence="2 8" id="KW-0328">Glycosyltransferase</keyword>
<keyword evidence="6 8" id="KW-1133">Transmembrane helix</keyword>
<keyword evidence="5 8" id="KW-0256">Endoplasmic reticulum</keyword>
<evidence type="ECO:0000256" key="7">
    <source>
        <dbReference type="ARBA" id="ARBA00023136"/>
    </source>
</evidence>
<evidence type="ECO:0000256" key="4">
    <source>
        <dbReference type="ARBA" id="ARBA00022692"/>
    </source>
</evidence>
<feature type="transmembrane region" description="Helical" evidence="8">
    <location>
        <begin position="50"/>
        <end position="69"/>
    </location>
</feature>
<comment type="similarity">
    <text evidence="8">Belongs to the glycosyltransferase 22 family.</text>
</comment>
<feature type="transmembrane region" description="Helical" evidence="8">
    <location>
        <begin position="20"/>
        <end position="38"/>
    </location>
</feature>
<evidence type="ECO:0000256" key="3">
    <source>
        <dbReference type="ARBA" id="ARBA00022679"/>
    </source>
</evidence>
<sequence>MLGSIVFTIGVFSFVPHKEFRFLMPLLPLIFYITSRYLAAWSRKAKEVHIWLVAAILLIGNLVPMYYLGMVHQRGSLDVMTSLRDIAQKDPANTSFLFLMPCHSTPMYSHLHVNVTLRYLTCKPNLNGTGDYVDEVTLFYRDPNAWLRTNYPPKGKLPSYIITYDNLVPRISDILSRYKTIEEIFHTDIPVSTRIGRTIQIHKLQF</sequence>
<evidence type="ECO:0000313" key="10">
    <source>
        <dbReference type="Proteomes" id="UP001431783"/>
    </source>
</evidence>
<dbReference type="InterPro" id="IPR005599">
    <property type="entry name" value="GPI_mannosylTrfase"/>
</dbReference>
<keyword evidence="10" id="KW-1185">Reference proteome</keyword>
<protein>
    <recommendedName>
        <fullName evidence="8">Mannosyltransferase</fullName>
        <ecNumber evidence="8">2.4.1.-</ecNumber>
    </recommendedName>
</protein>
<dbReference type="Pfam" id="PF03901">
    <property type="entry name" value="Glyco_transf_22"/>
    <property type="match status" value="1"/>
</dbReference>
<keyword evidence="7 8" id="KW-0472">Membrane</keyword>
<proteinExistence type="inferred from homology"/>
<comment type="subcellular location">
    <subcellularLocation>
        <location evidence="1 8">Endoplasmic reticulum membrane</location>
        <topology evidence="1 8">Multi-pass membrane protein</topology>
    </subcellularLocation>
</comment>
<dbReference type="PANTHER" id="PTHR22760:SF4">
    <property type="entry name" value="GPI MANNOSYLTRANSFERASE 3"/>
    <property type="match status" value="1"/>
</dbReference>
<dbReference type="Proteomes" id="UP001431783">
    <property type="component" value="Unassembled WGS sequence"/>
</dbReference>
<evidence type="ECO:0000256" key="2">
    <source>
        <dbReference type="ARBA" id="ARBA00022676"/>
    </source>
</evidence>